<dbReference type="EMBL" id="CADCXU010033767">
    <property type="protein sequence ID" value="CAB0019099.1"/>
    <property type="molecule type" value="Genomic_DNA"/>
</dbReference>
<sequence>MSGEKRKNIAEPTSSPSYNADTTVDPFLVLKSSFYVAKYLDIFYIPVTQRILISVQISRIMINIM</sequence>
<protein>
    <submittedName>
        <fullName evidence="2">Uncharacterized protein</fullName>
    </submittedName>
</protein>
<feature type="compositionally biased region" description="Polar residues" evidence="1">
    <location>
        <begin position="11"/>
        <end position="21"/>
    </location>
</feature>
<name>A0A6H5HM38_9HEMI</name>
<reference evidence="2 3" key="1">
    <citation type="submission" date="2020-02" db="EMBL/GenBank/DDBJ databases">
        <authorList>
            <person name="Ferguson B K."/>
        </authorList>
    </citation>
    <scope>NUCLEOTIDE SEQUENCE [LARGE SCALE GENOMIC DNA]</scope>
</reference>
<keyword evidence="3" id="KW-1185">Reference proteome</keyword>
<feature type="region of interest" description="Disordered" evidence="1">
    <location>
        <begin position="1"/>
        <end position="21"/>
    </location>
</feature>
<evidence type="ECO:0000256" key="1">
    <source>
        <dbReference type="SAM" id="MobiDB-lite"/>
    </source>
</evidence>
<evidence type="ECO:0000313" key="2">
    <source>
        <dbReference type="EMBL" id="CAB0019099.1"/>
    </source>
</evidence>
<feature type="non-terminal residue" evidence="2">
    <location>
        <position position="65"/>
    </location>
</feature>
<organism evidence="2 3">
    <name type="scientific">Nesidiocoris tenuis</name>
    <dbReference type="NCBI Taxonomy" id="355587"/>
    <lineage>
        <taxon>Eukaryota</taxon>
        <taxon>Metazoa</taxon>
        <taxon>Ecdysozoa</taxon>
        <taxon>Arthropoda</taxon>
        <taxon>Hexapoda</taxon>
        <taxon>Insecta</taxon>
        <taxon>Pterygota</taxon>
        <taxon>Neoptera</taxon>
        <taxon>Paraneoptera</taxon>
        <taxon>Hemiptera</taxon>
        <taxon>Heteroptera</taxon>
        <taxon>Panheteroptera</taxon>
        <taxon>Cimicomorpha</taxon>
        <taxon>Miridae</taxon>
        <taxon>Dicyphina</taxon>
        <taxon>Nesidiocoris</taxon>
    </lineage>
</organism>
<evidence type="ECO:0000313" key="3">
    <source>
        <dbReference type="Proteomes" id="UP000479000"/>
    </source>
</evidence>
<gene>
    <name evidence="2" type="ORF">NTEN_LOCUS22811</name>
</gene>
<dbReference type="Proteomes" id="UP000479000">
    <property type="component" value="Unassembled WGS sequence"/>
</dbReference>
<dbReference type="AlphaFoldDB" id="A0A6H5HM38"/>
<proteinExistence type="predicted"/>
<accession>A0A6H5HM38</accession>